<evidence type="ECO:0000313" key="2">
    <source>
        <dbReference type="Proteomes" id="UP000620064"/>
    </source>
</evidence>
<comment type="caution">
    <text evidence="1">The sequence shown here is derived from an EMBL/GenBank/DDBJ whole genome shotgun (WGS) entry which is preliminary data.</text>
</comment>
<name>A0ABQ2NGA9_9FLAO</name>
<proteinExistence type="predicted"/>
<organism evidence="1 2">
    <name type="scientific">Cloacibacterium rupense</name>
    <dbReference type="NCBI Taxonomy" id="517423"/>
    <lineage>
        <taxon>Bacteria</taxon>
        <taxon>Pseudomonadati</taxon>
        <taxon>Bacteroidota</taxon>
        <taxon>Flavobacteriia</taxon>
        <taxon>Flavobacteriales</taxon>
        <taxon>Weeksellaceae</taxon>
    </lineage>
</organism>
<keyword evidence="2" id="KW-1185">Reference proteome</keyword>
<dbReference type="RefSeq" id="WP_188616191.1">
    <property type="nucleotide sequence ID" value="NZ_BMLV01000001.1"/>
</dbReference>
<accession>A0ABQ2NGA9</accession>
<dbReference type="EMBL" id="BMLV01000001">
    <property type="protein sequence ID" value="GGP01429.1"/>
    <property type="molecule type" value="Genomic_DNA"/>
</dbReference>
<sequence>MARYKSILQFRGSLDGLVFYQLNGIPVVRKKSGFDKNSFKTKDNYARVRENSSEFGHCSKAGKMLRHATRPFSEKSGDQFLYQSFAKLMTEIKDLDRFSDRGKRSVAQGLKTEVGKKLLANFVFGKVDSIKAFIKTVNIDDKINVVLEQNTEAEQIHLISVLPNYSKYSFERKEETMMVNGENRFSFEKHFNEEDVVYFLVLSRGKEVLAMGFL</sequence>
<protein>
    <submittedName>
        <fullName evidence="1">Uncharacterized protein</fullName>
    </submittedName>
</protein>
<evidence type="ECO:0000313" key="1">
    <source>
        <dbReference type="EMBL" id="GGP01429.1"/>
    </source>
</evidence>
<gene>
    <name evidence="1" type="ORF">GCM10010992_01760</name>
</gene>
<reference evidence="2" key="1">
    <citation type="journal article" date="2019" name="Int. J. Syst. Evol. Microbiol.">
        <title>The Global Catalogue of Microorganisms (GCM) 10K type strain sequencing project: providing services to taxonomists for standard genome sequencing and annotation.</title>
        <authorList>
            <consortium name="The Broad Institute Genomics Platform"/>
            <consortium name="The Broad Institute Genome Sequencing Center for Infectious Disease"/>
            <person name="Wu L."/>
            <person name="Ma J."/>
        </authorList>
    </citation>
    <scope>NUCLEOTIDE SEQUENCE [LARGE SCALE GENOMIC DNA]</scope>
    <source>
        <strain evidence="2">CGMCC 1.7656</strain>
    </source>
</reference>
<dbReference type="Proteomes" id="UP000620064">
    <property type="component" value="Unassembled WGS sequence"/>
</dbReference>